<dbReference type="GO" id="GO:0005886">
    <property type="term" value="C:plasma membrane"/>
    <property type="evidence" value="ECO:0007669"/>
    <property type="project" value="UniProtKB-SubCell"/>
</dbReference>
<dbReference type="PANTHER" id="PTHR30086:SF20">
    <property type="entry name" value="ARGININE EXPORTER PROTEIN ARGO-RELATED"/>
    <property type="match status" value="1"/>
</dbReference>
<name>A0A5R9A6W6_9MICC</name>
<gene>
    <name evidence="7" type="ORF">FEF27_08755</name>
</gene>
<dbReference type="InterPro" id="IPR001123">
    <property type="entry name" value="LeuE-type"/>
</dbReference>
<protein>
    <submittedName>
        <fullName evidence="7">Lysine transporter LysE</fullName>
    </submittedName>
</protein>
<evidence type="ECO:0000256" key="2">
    <source>
        <dbReference type="ARBA" id="ARBA00022475"/>
    </source>
</evidence>
<evidence type="ECO:0000256" key="6">
    <source>
        <dbReference type="SAM" id="Phobius"/>
    </source>
</evidence>
<dbReference type="GO" id="GO:0015171">
    <property type="term" value="F:amino acid transmembrane transporter activity"/>
    <property type="evidence" value="ECO:0007669"/>
    <property type="project" value="TreeGrafter"/>
</dbReference>
<keyword evidence="4 6" id="KW-1133">Transmembrane helix</keyword>
<feature type="transmembrane region" description="Helical" evidence="6">
    <location>
        <begin position="40"/>
        <end position="64"/>
    </location>
</feature>
<keyword evidence="3 6" id="KW-0812">Transmembrane</keyword>
<comment type="caution">
    <text evidence="7">The sequence shown here is derived from an EMBL/GenBank/DDBJ whole genome shotgun (WGS) entry which is preliminary data.</text>
</comment>
<evidence type="ECO:0000256" key="1">
    <source>
        <dbReference type="ARBA" id="ARBA00004651"/>
    </source>
</evidence>
<dbReference type="RefSeq" id="WP_138170483.1">
    <property type="nucleotide sequence ID" value="NZ_VAWA01000010.1"/>
</dbReference>
<keyword evidence="8" id="KW-1185">Reference proteome</keyword>
<feature type="transmembrane region" description="Helical" evidence="6">
    <location>
        <begin position="160"/>
        <end position="184"/>
    </location>
</feature>
<feature type="transmembrane region" description="Helical" evidence="6">
    <location>
        <begin position="71"/>
        <end position="93"/>
    </location>
</feature>
<reference evidence="7 8" key="1">
    <citation type="submission" date="2019-05" db="EMBL/GenBank/DDBJ databases">
        <title>Nesterenkonia sp. GY239, isolated from the Southern Atlantic Ocean.</title>
        <authorList>
            <person name="Zhang G."/>
        </authorList>
    </citation>
    <scope>NUCLEOTIDE SEQUENCE [LARGE SCALE GENOMIC DNA]</scope>
    <source>
        <strain evidence="7 8">GY239</strain>
    </source>
</reference>
<evidence type="ECO:0000313" key="7">
    <source>
        <dbReference type="EMBL" id="TLP74433.1"/>
    </source>
</evidence>
<sequence length="219" mass="22396">MIQIVLTGLWLGLVFNAAPGPVFTESLRRGVRGGFRPAFAVQVGSLVGDAAWAVLGLAGAAALLTQPQWHIPITLAGCLVLLFLGAQGIYAAVRPGATPVETPSEVLAQDTRPGSTRTLRGPLVAGALMSLGSVWNVVYWGGAGGAVGGALGEGAPLGSLLVFFAAFMVSSLLWCFICAGLIAGLRRAMSQRWTRIIEGGAGAALIIMAIALALQTFGA</sequence>
<dbReference type="AlphaFoldDB" id="A0A5R9A6W6"/>
<dbReference type="Proteomes" id="UP000306544">
    <property type="component" value="Unassembled WGS sequence"/>
</dbReference>
<dbReference type="OrthoDB" id="581870at2"/>
<organism evidence="7 8">
    <name type="scientific">Nesterenkonia sphaerica</name>
    <dbReference type="NCBI Taxonomy" id="1804988"/>
    <lineage>
        <taxon>Bacteria</taxon>
        <taxon>Bacillati</taxon>
        <taxon>Actinomycetota</taxon>
        <taxon>Actinomycetes</taxon>
        <taxon>Micrococcales</taxon>
        <taxon>Micrococcaceae</taxon>
        <taxon>Nesterenkonia</taxon>
    </lineage>
</organism>
<evidence type="ECO:0000256" key="5">
    <source>
        <dbReference type="ARBA" id="ARBA00023136"/>
    </source>
</evidence>
<dbReference type="EMBL" id="VAWA01000010">
    <property type="protein sequence ID" value="TLP74433.1"/>
    <property type="molecule type" value="Genomic_DNA"/>
</dbReference>
<keyword evidence="5 6" id="KW-0472">Membrane</keyword>
<evidence type="ECO:0000313" key="8">
    <source>
        <dbReference type="Proteomes" id="UP000306544"/>
    </source>
</evidence>
<keyword evidence="2" id="KW-1003">Cell membrane</keyword>
<evidence type="ECO:0000256" key="4">
    <source>
        <dbReference type="ARBA" id="ARBA00022989"/>
    </source>
</evidence>
<dbReference type="Pfam" id="PF01810">
    <property type="entry name" value="LysE"/>
    <property type="match status" value="1"/>
</dbReference>
<accession>A0A5R9A6W6</accession>
<dbReference type="PANTHER" id="PTHR30086">
    <property type="entry name" value="ARGININE EXPORTER PROTEIN ARGO"/>
    <property type="match status" value="1"/>
</dbReference>
<evidence type="ECO:0000256" key="3">
    <source>
        <dbReference type="ARBA" id="ARBA00022692"/>
    </source>
</evidence>
<proteinExistence type="predicted"/>
<feature type="transmembrane region" description="Helical" evidence="6">
    <location>
        <begin position="196"/>
        <end position="217"/>
    </location>
</feature>
<comment type="subcellular location">
    <subcellularLocation>
        <location evidence="1">Cell membrane</location>
        <topology evidence="1">Multi-pass membrane protein</topology>
    </subcellularLocation>
</comment>